<name>A0AAD7UWW4_9FUNG</name>
<reference evidence="4 5" key="1">
    <citation type="submission" date="2023-03" db="EMBL/GenBank/DDBJ databases">
        <title>Genome sequence of Lichtheimia ornata CBS 291.66.</title>
        <authorList>
            <person name="Mohabir J.T."/>
            <person name="Shea T.P."/>
            <person name="Kurbessoian T."/>
            <person name="Berby B."/>
            <person name="Fontaine J."/>
            <person name="Livny J."/>
            <person name="Gnirke A."/>
            <person name="Stajich J.E."/>
            <person name="Cuomo C.A."/>
        </authorList>
    </citation>
    <scope>NUCLEOTIDE SEQUENCE [LARGE SCALE GENOMIC DNA]</scope>
    <source>
        <strain evidence="4">CBS 291.66</strain>
    </source>
</reference>
<dbReference type="Proteomes" id="UP001234581">
    <property type="component" value="Unassembled WGS sequence"/>
</dbReference>
<evidence type="ECO:0000313" key="4">
    <source>
        <dbReference type="EMBL" id="KAJ8654912.1"/>
    </source>
</evidence>
<proteinExistence type="predicted"/>
<feature type="compositionally biased region" description="Low complexity" evidence="2">
    <location>
        <begin position="269"/>
        <end position="287"/>
    </location>
</feature>
<dbReference type="InterPro" id="IPR015940">
    <property type="entry name" value="UBA"/>
</dbReference>
<feature type="compositionally biased region" description="Polar residues" evidence="2">
    <location>
        <begin position="252"/>
        <end position="268"/>
    </location>
</feature>
<keyword evidence="1" id="KW-0175">Coiled coil</keyword>
<dbReference type="PROSITE" id="PS50030">
    <property type="entry name" value="UBA"/>
    <property type="match status" value="1"/>
</dbReference>
<evidence type="ECO:0000313" key="5">
    <source>
        <dbReference type="Proteomes" id="UP001234581"/>
    </source>
</evidence>
<dbReference type="SUPFAM" id="SSF46934">
    <property type="entry name" value="UBA-like"/>
    <property type="match status" value="1"/>
</dbReference>
<dbReference type="Gene3D" id="1.10.8.10">
    <property type="entry name" value="DNA helicase RuvA subunit, C-terminal domain"/>
    <property type="match status" value="1"/>
</dbReference>
<evidence type="ECO:0000259" key="3">
    <source>
        <dbReference type="PROSITE" id="PS50030"/>
    </source>
</evidence>
<keyword evidence="5" id="KW-1185">Reference proteome</keyword>
<feature type="compositionally biased region" description="Pro residues" evidence="2">
    <location>
        <begin position="238"/>
        <end position="247"/>
    </location>
</feature>
<dbReference type="GeneID" id="83216883"/>
<feature type="coiled-coil region" evidence="1">
    <location>
        <begin position="56"/>
        <end position="93"/>
    </location>
</feature>
<feature type="compositionally biased region" description="Pro residues" evidence="2">
    <location>
        <begin position="218"/>
        <end position="227"/>
    </location>
</feature>
<evidence type="ECO:0000256" key="1">
    <source>
        <dbReference type="SAM" id="Coils"/>
    </source>
</evidence>
<dbReference type="SMART" id="SM00165">
    <property type="entry name" value="UBA"/>
    <property type="match status" value="1"/>
</dbReference>
<feature type="region of interest" description="Disordered" evidence="2">
    <location>
        <begin position="175"/>
        <end position="310"/>
    </location>
</feature>
<dbReference type="Pfam" id="PF22562">
    <property type="entry name" value="UBA_7"/>
    <property type="match status" value="1"/>
</dbReference>
<feature type="compositionally biased region" description="Pro residues" evidence="2">
    <location>
        <begin position="288"/>
        <end position="301"/>
    </location>
</feature>
<accession>A0AAD7UWW4</accession>
<dbReference type="InterPro" id="IPR009060">
    <property type="entry name" value="UBA-like_sf"/>
</dbReference>
<comment type="caution">
    <text evidence="4">The sequence shown here is derived from an EMBL/GenBank/DDBJ whole genome shotgun (WGS) entry which is preliminary data.</text>
</comment>
<feature type="domain" description="UBA" evidence="3">
    <location>
        <begin position="307"/>
        <end position="347"/>
    </location>
</feature>
<evidence type="ECO:0000256" key="2">
    <source>
        <dbReference type="SAM" id="MobiDB-lite"/>
    </source>
</evidence>
<gene>
    <name evidence="4" type="ORF">O0I10_009477</name>
</gene>
<dbReference type="EMBL" id="JARTCD010000055">
    <property type="protein sequence ID" value="KAJ8654912.1"/>
    <property type="molecule type" value="Genomic_DNA"/>
</dbReference>
<organism evidence="4 5">
    <name type="scientific">Lichtheimia ornata</name>
    <dbReference type="NCBI Taxonomy" id="688661"/>
    <lineage>
        <taxon>Eukaryota</taxon>
        <taxon>Fungi</taxon>
        <taxon>Fungi incertae sedis</taxon>
        <taxon>Mucoromycota</taxon>
        <taxon>Mucoromycotina</taxon>
        <taxon>Mucoromycetes</taxon>
        <taxon>Mucorales</taxon>
        <taxon>Lichtheimiaceae</taxon>
        <taxon>Lichtheimia</taxon>
    </lineage>
</organism>
<dbReference type="AlphaFoldDB" id="A0AAD7UWW4"/>
<protein>
    <recommendedName>
        <fullName evidence="3">UBA domain-containing protein</fullName>
    </recommendedName>
</protein>
<sequence length="350" mass="38373">MGDQGSIYSILQDVPIMVSPHYRLPKQIFVSSELAPVPDSIDSLAAYPFTVEKETLSMMEEAQKQQEQDRERLSQLQQKYREERIKQQKLAARKIAPGFLDTETRILKPEPLHQLGEESESMRRQQQVDYLRFEQALAPPDPWDQPENDMMALRSILGANNQPITTTTTTTTNTITHAQQQQHAPPPPQVTSANEQQGYPPVMWTVAPDTTNNGQFQHPPPPAAGPRPPHHHHTSSPPIAPALPPKPFFDTSACSSGHTSPQTVTSILPNATTAIASSSPSDPSNSPVIPPPLPPPPPAPPASATHPAHDNLIQELVNMGFSRPQAADALEKNDHDLTKATNFLLDHGGD</sequence>
<dbReference type="RefSeq" id="XP_058339826.1">
    <property type="nucleotide sequence ID" value="XM_058489469.1"/>
</dbReference>